<name>A0A8J7FGC2_9GAMM</name>
<dbReference type="Gene3D" id="6.10.250.3150">
    <property type="match status" value="1"/>
</dbReference>
<evidence type="ECO:0000313" key="4">
    <source>
        <dbReference type="EMBL" id="MBE9399124.1"/>
    </source>
</evidence>
<feature type="chain" id="PRO_5035183575" evidence="2">
    <location>
        <begin position="37"/>
        <end position="393"/>
    </location>
</feature>
<dbReference type="Proteomes" id="UP000640333">
    <property type="component" value="Unassembled WGS sequence"/>
</dbReference>
<dbReference type="FunFam" id="2.70.70.10:FF:000003">
    <property type="entry name" value="Murein hydrolase activator EnvC"/>
    <property type="match status" value="1"/>
</dbReference>
<evidence type="ECO:0000259" key="3">
    <source>
        <dbReference type="Pfam" id="PF01551"/>
    </source>
</evidence>
<dbReference type="GO" id="GO:0004222">
    <property type="term" value="F:metalloendopeptidase activity"/>
    <property type="evidence" value="ECO:0007669"/>
    <property type="project" value="TreeGrafter"/>
</dbReference>
<dbReference type="InterPro" id="IPR016047">
    <property type="entry name" value="M23ase_b-sheet_dom"/>
</dbReference>
<keyword evidence="5" id="KW-1185">Reference proteome</keyword>
<feature type="coiled-coil region" evidence="1">
    <location>
        <begin position="162"/>
        <end position="259"/>
    </location>
</feature>
<dbReference type="SUPFAM" id="SSF51261">
    <property type="entry name" value="Duplicated hybrid motif"/>
    <property type="match status" value="1"/>
</dbReference>
<feature type="signal peptide" evidence="2">
    <location>
        <begin position="1"/>
        <end position="36"/>
    </location>
</feature>
<dbReference type="InterPro" id="IPR011055">
    <property type="entry name" value="Dup_hybrid_motif"/>
</dbReference>
<dbReference type="InterPro" id="IPR050570">
    <property type="entry name" value="Cell_wall_metabolism_enzyme"/>
</dbReference>
<dbReference type="AlphaFoldDB" id="A0A8J7FGC2"/>
<feature type="domain" description="M23ase beta-sheet core" evidence="3">
    <location>
        <begin position="294"/>
        <end position="386"/>
    </location>
</feature>
<dbReference type="EMBL" id="JADEYS010000022">
    <property type="protein sequence ID" value="MBE9399124.1"/>
    <property type="molecule type" value="Genomic_DNA"/>
</dbReference>
<protein>
    <submittedName>
        <fullName evidence="4">Peptidoglycan DD-metalloendopeptidase family protein</fullName>
    </submittedName>
</protein>
<accession>A0A8J7FGC2</accession>
<feature type="coiled-coil region" evidence="1">
    <location>
        <begin position="39"/>
        <end position="73"/>
    </location>
</feature>
<gene>
    <name evidence="4" type="ORF">IOQ59_17830</name>
</gene>
<dbReference type="Gene3D" id="2.70.70.10">
    <property type="entry name" value="Glucose Permease (Domain IIA)"/>
    <property type="match status" value="1"/>
</dbReference>
<proteinExistence type="predicted"/>
<comment type="caution">
    <text evidence="4">The sequence shown here is derived from an EMBL/GenBank/DDBJ whole genome shotgun (WGS) entry which is preliminary data.</text>
</comment>
<evidence type="ECO:0000256" key="1">
    <source>
        <dbReference type="SAM" id="Coils"/>
    </source>
</evidence>
<keyword evidence="1" id="KW-0175">Coiled coil</keyword>
<organism evidence="4 5">
    <name type="scientific">Pontibacterium sinense</name>
    <dbReference type="NCBI Taxonomy" id="2781979"/>
    <lineage>
        <taxon>Bacteria</taxon>
        <taxon>Pseudomonadati</taxon>
        <taxon>Pseudomonadota</taxon>
        <taxon>Gammaproteobacteria</taxon>
        <taxon>Oceanospirillales</taxon>
        <taxon>Oceanospirillaceae</taxon>
        <taxon>Pontibacterium</taxon>
    </lineage>
</organism>
<dbReference type="PANTHER" id="PTHR21666:SF270">
    <property type="entry name" value="MUREIN HYDROLASE ACTIVATOR ENVC"/>
    <property type="match status" value="1"/>
</dbReference>
<keyword evidence="2" id="KW-0732">Signal</keyword>
<dbReference type="CDD" id="cd12797">
    <property type="entry name" value="M23_peptidase"/>
    <property type="match status" value="1"/>
</dbReference>
<evidence type="ECO:0000256" key="2">
    <source>
        <dbReference type="SAM" id="SignalP"/>
    </source>
</evidence>
<dbReference type="Pfam" id="PF01551">
    <property type="entry name" value="Peptidase_M23"/>
    <property type="match status" value="1"/>
</dbReference>
<sequence>MEPYLTRQSVVGCLLLLRKLCLPLLLLFSLTSVALAADGQASDAQIRKLKKDIASLQKQLSKSEGQASSLSSKLRKSEVSIGRISNQIRALDKQLSRLGSHAGSLEGKRDKLRNELNKRAVSISRQLREQYKQGHQPWLQVLLMQRDPEEISRMMRYFGIINGELANQIKSFKSRLEQLNNTETELSDTEQKMVVKRRQLKLERDDLEKKRKERGRTLAAIQGDIKSDQKRLARLKADRQRMEKVLKQVQRTIDKAALARDGKDFRELKGKLAWPVTGKIRRGFGSVADNIRYDGVWIAAKAGRDVKAAHHGRVVFSDWLRGHGLVLIIDHGGNYLTLYGYNETLQRDVGDWVSAGETVATVGASGGRAQPGLYFAIRYKGKATNPKRWLTRR</sequence>
<reference evidence="4" key="1">
    <citation type="submission" date="2020-10" db="EMBL/GenBank/DDBJ databases">
        <title>Bacterium isolated from coastal waters sediment.</title>
        <authorList>
            <person name="Chen R.-J."/>
            <person name="Lu D.-C."/>
            <person name="Zhu K.-L."/>
            <person name="Du Z.-J."/>
        </authorList>
    </citation>
    <scope>NUCLEOTIDE SEQUENCE</scope>
    <source>
        <strain evidence="4">N1Y112</strain>
    </source>
</reference>
<evidence type="ECO:0000313" key="5">
    <source>
        <dbReference type="Proteomes" id="UP000640333"/>
    </source>
</evidence>
<dbReference type="PANTHER" id="PTHR21666">
    <property type="entry name" value="PEPTIDASE-RELATED"/>
    <property type="match status" value="1"/>
</dbReference>